<reference evidence="6" key="1">
    <citation type="submission" date="2011-02" db="EMBL/GenBank/DDBJ databases">
        <title>Complete sequence of Spirochaeta sp. Buddy.</title>
        <authorList>
            <person name="Lucas S."/>
            <person name="Copeland A."/>
            <person name="Lapidus A."/>
            <person name="Cheng J.-F."/>
            <person name="Goodwin L."/>
            <person name="Pitluck S."/>
            <person name="Zeytun A."/>
            <person name="Detter J.C."/>
            <person name="Han C."/>
            <person name="Tapia R."/>
            <person name="Land M."/>
            <person name="Hauser L."/>
            <person name="Kyrpides N."/>
            <person name="Ivanova N."/>
            <person name="Mikhailova N."/>
            <person name="Pagani I."/>
            <person name="Ritalahti K.M."/>
            <person name="Loeffler F.E."/>
            <person name="Woyke T."/>
        </authorList>
    </citation>
    <scope>NUCLEOTIDE SEQUENCE [LARGE SCALE GENOMIC DNA]</scope>
    <source>
        <strain evidence="6">ATCC BAA-1886 / DSM 22777 / Buddy</strain>
    </source>
</reference>
<dbReference type="Pfam" id="PF00455">
    <property type="entry name" value="DeoRC"/>
    <property type="match status" value="1"/>
</dbReference>
<dbReference type="PROSITE" id="PS00894">
    <property type="entry name" value="HTH_DEOR_1"/>
    <property type="match status" value="1"/>
</dbReference>
<dbReference type="PROSITE" id="PS51000">
    <property type="entry name" value="HTH_DEOR_2"/>
    <property type="match status" value="1"/>
</dbReference>
<dbReference type="InterPro" id="IPR050313">
    <property type="entry name" value="Carb_Metab_HTH_regulators"/>
</dbReference>
<feature type="domain" description="HTH deoR-type" evidence="4">
    <location>
        <begin position="3"/>
        <end position="58"/>
    </location>
</feature>
<sequence>MIPYVRQSQIYSYIKMKQIAYIDDLLDLTKVSLPTVRRDLKKLEEEGKIILLNGGGVRLTEEAEHSVVARLEVNSDEKYLICSKAASFIENNEFIYVGPGTTEDYLIGFLAGKNVTVVTNGIYHVSKLLEYKIKTIVIGGQLDHNYGITHGPEVLEEIDRMNFSTCLIGASSVALTGVSSFDRDVSVINRKVISRSQKRILIADSTKFAAFSPHVFAKIEDFNHIITTAKAGIQAKDMPNLIIADTSDLS</sequence>
<evidence type="ECO:0000256" key="1">
    <source>
        <dbReference type="ARBA" id="ARBA00023015"/>
    </source>
</evidence>
<dbReference type="Gene3D" id="1.10.10.10">
    <property type="entry name" value="Winged helix-like DNA-binding domain superfamily/Winged helix DNA-binding domain"/>
    <property type="match status" value="1"/>
</dbReference>
<dbReference type="InterPro" id="IPR001034">
    <property type="entry name" value="DeoR_HTH"/>
</dbReference>
<dbReference type="KEGG" id="sbu:SpiBuddy_1533"/>
<dbReference type="SUPFAM" id="SSF46785">
    <property type="entry name" value="Winged helix' DNA-binding domain"/>
    <property type="match status" value="1"/>
</dbReference>
<dbReference type="STRING" id="158189.SpiBuddy_1533"/>
<evidence type="ECO:0000313" key="5">
    <source>
        <dbReference type="EMBL" id="ADY13358.1"/>
    </source>
</evidence>
<dbReference type="SUPFAM" id="SSF100950">
    <property type="entry name" value="NagB/RpiA/CoA transferase-like"/>
    <property type="match status" value="1"/>
</dbReference>
<dbReference type="eggNOG" id="COG1349">
    <property type="taxonomic scope" value="Bacteria"/>
</dbReference>
<keyword evidence="6" id="KW-1185">Reference proteome</keyword>
<dbReference type="SMART" id="SM01134">
    <property type="entry name" value="DeoRC"/>
    <property type="match status" value="1"/>
</dbReference>
<protein>
    <submittedName>
        <fullName evidence="5">Transcriptional regulator, DeoR family</fullName>
    </submittedName>
</protein>
<dbReference type="InterPro" id="IPR018356">
    <property type="entry name" value="Tscrpt_reg_HTH_DeoR_CS"/>
</dbReference>
<dbReference type="Pfam" id="PF08220">
    <property type="entry name" value="HTH_DeoR"/>
    <property type="match status" value="1"/>
</dbReference>
<accession>F0RZ77</accession>
<evidence type="ECO:0000313" key="6">
    <source>
        <dbReference type="Proteomes" id="UP000008466"/>
    </source>
</evidence>
<dbReference type="Gene3D" id="3.40.50.1360">
    <property type="match status" value="1"/>
</dbReference>
<dbReference type="InterPro" id="IPR036388">
    <property type="entry name" value="WH-like_DNA-bd_sf"/>
</dbReference>
<dbReference type="RefSeq" id="WP_013607208.1">
    <property type="nucleotide sequence ID" value="NC_015152.1"/>
</dbReference>
<name>F0RZ77_SPHGB</name>
<dbReference type="OrthoDB" id="308679at2"/>
<keyword evidence="3" id="KW-0804">Transcription</keyword>
<dbReference type="InterPro" id="IPR037171">
    <property type="entry name" value="NagB/RpiA_transferase-like"/>
</dbReference>
<keyword evidence="1" id="KW-0805">Transcription regulation</keyword>
<dbReference type="InterPro" id="IPR036390">
    <property type="entry name" value="WH_DNA-bd_sf"/>
</dbReference>
<keyword evidence="2" id="KW-0238">DNA-binding</keyword>
<evidence type="ECO:0000256" key="3">
    <source>
        <dbReference type="ARBA" id="ARBA00023163"/>
    </source>
</evidence>
<proteinExistence type="predicted"/>
<evidence type="ECO:0000256" key="2">
    <source>
        <dbReference type="ARBA" id="ARBA00023125"/>
    </source>
</evidence>
<dbReference type="GO" id="GO:0003700">
    <property type="term" value="F:DNA-binding transcription factor activity"/>
    <property type="evidence" value="ECO:0007669"/>
    <property type="project" value="InterPro"/>
</dbReference>
<dbReference type="GO" id="GO:0003677">
    <property type="term" value="F:DNA binding"/>
    <property type="evidence" value="ECO:0007669"/>
    <property type="project" value="UniProtKB-KW"/>
</dbReference>
<dbReference type="AlphaFoldDB" id="F0RZ77"/>
<dbReference type="PANTHER" id="PTHR30363:SF56">
    <property type="entry name" value="TRANSCRIPTIONAL REGULATOR, DEOR FAMILY"/>
    <property type="match status" value="1"/>
</dbReference>
<dbReference type="SMART" id="SM00420">
    <property type="entry name" value="HTH_DEOR"/>
    <property type="match status" value="1"/>
</dbReference>
<dbReference type="EMBL" id="CP002541">
    <property type="protein sequence ID" value="ADY13358.1"/>
    <property type="molecule type" value="Genomic_DNA"/>
</dbReference>
<gene>
    <name evidence="5" type="ordered locus">SpiBuddy_1533</name>
</gene>
<dbReference type="Proteomes" id="UP000008466">
    <property type="component" value="Chromosome"/>
</dbReference>
<evidence type="ECO:0000259" key="4">
    <source>
        <dbReference type="PROSITE" id="PS51000"/>
    </source>
</evidence>
<dbReference type="InterPro" id="IPR014036">
    <property type="entry name" value="DeoR-like_C"/>
</dbReference>
<dbReference type="PANTHER" id="PTHR30363">
    <property type="entry name" value="HTH-TYPE TRANSCRIPTIONAL REGULATOR SRLR-RELATED"/>
    <property type="match status" value="1"/>
</dbReference>
<organism evidence="5 6">
    <name type="scientific">Sphaerochaeta globosa (strain ATCC BAA-1886 / DSM 22777 / Buddy)</name>
    <name type="common">Spirochaeta sp. (strain Buddy)</name>
    <dbReference type="NCBI Taxonomy" id="158189"/>
    <lineage>
        <taxon>Bacteria</taxon>
        <taxon>Pseudomonadati</taxon>
        <taxon>Spirochaetota</taxon>
        <taxon>Spirochaetia</taxon>
        <taxon>Spirochaetales</taxon>
        <taxon>Sphaerochaetaceae</taxon>
        <taxon>Sphaerochaeta</taxon>
    </lineage>
</organism>
<dbReference type="HOGENOM" id="CLU_060699_1_3_12"/>